<reference evidence="2 3" key="1">
    <citation type="submission" date="2020-08" db="EMBL/GenBank/DDBJ databases">
        <title>Genomic Encyclopedia of Type Strains, Phase IV (KMG-IV): sequencing the most valuable type-strain genomes for metagenomic binning, comparative biology and taxonomic classification.</title>
        <authorList>
            <person name="Goeker M."/>
        </authorList>
    </citation>
    <scope>NUCLEOTIDE SEQUENCE [LARGE SCALE GENOMIC DNA]</scope>
    <source>
        <strain evidence="2 3">DSM 25079</strain>
    </source>
</reference>
<evidence type="ECO:0000313" key="2">
    <source>
        <dbReference type="EMBL" id="MBB5685991.1"/>
    </source>
</evidence>
<dbReference type="HAMAP" id="MF_00775">
    <property type="entry name" value="UPF0311"/>
    <property type="match status" value="1"/>
</dbReference>
<gene>
    <name evidence="2" type="ORF">FHS49_002007</name>
</gene>
<organism evidence="2 3">
    <name type="scientific">Sphingobium boeckii</name>
    <dbReference type="NCBI Taxonomy" id="1082345"/>
    <lineage>
        <taxon>Bacteria</taxon>
        <taxon>Pseudomonadati</taxon>
        <taxon>Pseudomonadota</taxon>
        <taxon>Alphaproteobacteria</taxon>
        <taxon>Sphingomonadales</taxon>
        <taxon>Sphingomonadaceae</taxon>
        <taxon>Sphingobium</taxon>
    </lineage>
</organism>
<dbReference type="PANTHER" id="PTHR37315">
    <property type="entry name" value="UPF0311 PROTEIN BLR7842"/>
    <property type="match status" value="1"/>
</dbReference>
<evidence type="ECO:0000313" key="3">
    <source>
        <dbReference type="Proteomes" id="UP000549617"/>
    </source>
</evidence>
<evidence type="ECO:0000256" key="1">
    <source>
        <dbReference type="HAMAP-Rule" id="MF_00775"/>
    </source>
</evidence>
<proteinExistence type="inferred from homology"/>
<dbReference type="RefSeq" id="WP_184017936.1">
    <property type="nucleotide sequence ID" value="NZ_JACIJC010000003.1"/>
</dbReference>
<keyword evidence="3" id="KW-1185">Reference proteome</keyword>
<dbReference type="Pfam" id="PF11578">
    <property type="entry name" value="DUF3237"/>
    <property type="match status" value="1"/>
</dbReference>
<protein>
    <recommendedName>
        <fullName evidence="1">UPF0311 protein FHS49_002007</fullName>
    </recommendedName>
</protein>
<dbReference type="PANTHER" id="PTHR37315:SF1">
    <property type="entry name" value="UPF0311 PROTEIN BLR7842"/>
    <property type="match status" value="1"/>
</dbReference>
<dbReference type="AlphaFoldDB" id="A0A7W9AIA2"/>
<dbReference type="Gene3D" id="2.40.160.20">
    <property type="match status" value="1"/>
</dbReference>
<comment type="similarity">
    <text evidence="1">Belongs to the UPF0311 family.</text>
</comment>
<accession>A0A7W9AIA2</accession>
<dbReference type="InterPro" id="IPR020915">
    <property type="entry name" value="UPF0311"/>
</dbReference>
<dbReference type="EMBL" id="JACIJC010000003">
    <property type="protein sequence ID" value="MBB5685991.1"/>
    <property type="molecule type" value="Genomic_DNA"/>
</dbReference>
<dbReference type="Proteomes" id="UP000549617">
    <property type="component" value="Unassembled WGS sequence"/>
</dbReference>
<name>A0A7W9AIA2_9SPHN</name>
<comment type="caution">
    <text evidence="2">The sequence shown here is derived from an EMBL/GenBank/DDBJ whole genome shotgun (WGS) entry which is preliminary data.</text>
</comment>
<sequence>MFLALLLAAAPPEAVAQPDPYLEFAFEALVTLSDRVVTGKSARGGRGYTPITGGSFHGPSIRGEVLPGGWDWQLERTDGCREIKADYMLKTDDGTIINILNTGTICPNADGRPTLARTQPVFEAPIGKYDWLSKGGFVGTLEPGQAPDGGRAVRLRFFRVR</sequence>